<dbReference type="Proteomes" id="UP000270094">
    <property type="component" value="Unassembled WGS sequence"/>
</dbReference>
<dbReference type="InterPro" id="IPR036640">
    <property type="entry name" value="ABC1_TM_sf"/>
</dbReference>
<keyword evidence="4" id="KW-0067">ATP-binding</keyword>
<feature type="domain" description="ABC transmembrane type-1" evidence="9">
    <location>
        <begin position="90"/>
        <end position="328"/>
    </location>
</feature>
<feature type="transmembrane region" description="Helical" evidence="7">
    <location>
        <begin position="267"/>
        <end position="289"/>
    </location>
</feature>
<sequence>MSSGEQITVTAESNAYEEEIKAGMKNDGEIKAGLLTIFANARGQYIYILLSWATAILRGFEMPCGAFIYAMVFRAISFYDTDKEMMIHELVICLIVYVAVSIAVFLLHFVSVKMDLHCSLDLHAFYILDAAYFDNPQHAPGRLITRLASDAPNVKAVVDSRMMYVVFNMTAWLVCLILALTSCWQVGLTGTVMSVLLGIVMVCLARTIQKLNLQFMKVNQAGKLSIEVIENVRTIQLLTRERYFYEKYEEASKQQKRNEMKKGYYEAANFSLTQTFVYFSLAAGYAVGIPLMTRWDYDVQAVYRSVFSVLLSCLAMMNCSTFFPEFTKARTAAGMLFNMINRKSKTGDINEGDKPNLRGNLLFEGVHFSYPQRPHQPIMRGLQFTVQKGQTVAIVGPSGSGKSTVISLLERFYDTTAGIVRFDGQDIRKISLRHLRSQVALVGQEPRLFAGTIKYKTYLMGIKTIQAVQEALDKARAGRTCITIAHRLSSIQNADVILYVENGKVRESGSHSELINRKGRYYQLIKKQDIAS</sequence>
<dbReference type="Gene3D" id="3.40.50.300">
    <property type="entry name" value="P-loop containing nucleotide triphosphate hydrolases"/>
    <property type="match status" value="2"/>
</dbReference>
<evidence type="ECO:0000256" key="3">
    <source>
        <dbReference type="ARBA" id="ARBA00022741"/>
    </source>
</evidence>
<dbReference type="OrthoDB" id="6500128at2759"/>
<dbReference type="InterPro" id="IPR003439">
    <property type="entry name" value="ABC_transporter-like_ATP-bd"/>
</dbReference>
<dbReference type="CDD" id="cd18578">
    <property type="entry name" value="ABC_6TM_Pgp_ABCB1_D2_like"/>
    <property type="match status" value="1"/>
</dbReference>
<keyword evidence="2 7" id="KW-0812">Transmembrane</keyword>
<feature type="domain" description="ABC transporter" evidence="8">
    <location>
        <begin position="361"/>
        <end position="527"/>
    </location>
</feature>
<dbReference type="GO" id="GO:0140359">
    <property type="term" value="F:ABC-type transporter activity"/>
    <property type="evidence" value="ECO:0007669"/>
    <property type="project" value="InterPro"/>
</dbReference>
<dbReference type="GO" id="GO:0016887">
    <property type="term" value="F:ATP hydrolysis activity"/>
    <property type="evidence" value="ECO:0007669"/>
    <property type="project" value="InterPro"/>
</dbReference>
<evidence type="ECO:0000313" key="11">
    <source>
        <dbReference type="Proteomes" id="UP000270094"/>
    </source>
</evidence>
<dbReference type="EMBL" id="UYYB01099242">
    <property type="protein sequence ID" value="VDM77441.1"/>
    <property type="molecule type" value="Genomic_DNA"/>
</dbReference>
<keyword evidence="11" id="KW-1185">Reference proteome</keyword>
<feature type="transmembrane region" description="Helical" evidence="7">
    <location>
        <begin position="186"/>
        <end position="208"/>
    </location>
</feature>
<dbReference type="InterPro" id="IPR039421">
    <property type="entry name" value="Type_1_exporter"/>
</dbReference>
<dbReference type="AlphaFoldDB" id="A0A3P7IWS7"/>
<dbReference type="InterPro" id="IPR011527">
    <property type="entry name" value="ABC1_TM_dom"/>
</dbReference>
<evidence type="ECO:0008006" key="12">
    <source>
        <dbReference type="Google" id="ProtNLM"/>
    </source>
</evidence>
<keyword evidence="3" id="KW-0547">Nucleotide-binding</keyword>
<dbReference type="SUPFAM" id="SSF90123">
    <property type="entry name" value="ABC transporter transmembrane region"/>
    <property type="match status" value="1"/>
</dbReference>
<feature type="transmembrane region" description="Helical" evidence="7">
    <location>
        <begin position="162"/>
        <end position="180"/>
    </location>
</feature>
<keyword evidence="5 7" id="KW-1133">Transmembrane helix</keyword>
<evidence type="ECO:0000256" key="4">
    <source>
        <dbReference type="ARBA" id="ARBA00022840"/>
    </source>
</evidence>
<name>A0A3P7IWS7_STRVU</name>
<feature type="transmembrane region" description="Helical" evidence="7">
    <location>
        <begin position="85"/>
        <end position="107"/>
    </location>
</feature>
<reference evidence="10 11" key="1">
    <citation type="submission" date="2018-11" db="EMBL/GenBank/DDBJ databases">
        <authorList>
            <consortium name="Pathogen Informatics"/>
        </authorList>
    </citation>
    <scope>NUCLEOTIDE SEQUENCE [LARGE SCALE GENOMIC DNA]</scope>
</reference>
<evidence type="ECO:0000256" key="7">
    <source>
        <dbReference type="SAM" id="Phobius"/>
    </source>
</evidence>
<dbReference type="InterPro" id="IPR003593">
    <property type="entry name" value="AAA+_ATPase"/>
</dbReference>
<comment type="subcellular location">
    <subcellularLocation>
        <location evidence="1">Membrane</location>
        <topology evidence="1">Multi-pass membrane protein</topology>
    </subcellularLocation>
</comment>
<keyword evidence="6 7" id="KW-0472">Membrane</keyword>
<evidence type="ECO:0000256" key="1">
    <source>
        <dbReference type="ARBA" id="ARBA00004141"/>
    </source>
</evidence>
<organism evidence="10 11">
    <name type="scientific">Strongylus vulgaris</name>
    <name type="common">Blood worm</name>
    <dbReference type="NCBI Taxonomy" id="40348"/>
    <lineage>
        <taxon>Eukaryota</taxon>
        <taxon>Metazoa</taxon>
        <taxon>Ecdysozoa</taxon>
        <taxon>Nematoda</taxon>
        <taxon>Chromadorea</taxon>
        <taxon>Rhabditida</taxon>
        <taxon>Rhabditina</taxon>
        <taxon>Rhabditomorpha</taxon>
        <taxon>Strongyloidea</taxon>
        <taxon>Strongylidae</taxon>
        <taxon>Strongylus</taxon>
    </lineage>
</organism>
<dbReference type="Gene3D" id="1.20.1560.10">
    <property type="entry name" value="ABC transporter type 1, transmembrane domain"/>
    <property type="match status" value="2"/>
</dbReference>
<feature type="transmembrane region" description="Helical" evidence="7">
    <location>
        <begin position="301"/>
        <end position="323"/>
    </location>
</feature>
<dbReference type="PROSITE" id="PS50893">
    <property type="entry name" value="ABC_TRANSPORTER_2"/>
    <property type="match status" value="1"/>
</dbReference>
<evidence type="ECO:0000256" key="6">
    <source>
        <dbReference type="ARBA" id="ARBA00023136"/>
    </source>
</evidence>
<dbReference type="PANTHER" id="PTHR24221">
    <property type="entry name" value="ATP-BINDING CASSETTE SUB-FAMILY B"/>
    <property type="match status" value="1"/>
</dbReference>
<dbReference type="PANTHER" id="PTHR24221:SF243">
    <property type="entry name" value="P-GLYCOPROTEIN RELATED"/>
    <property type="match status" value="1"/>
</dbReference>
<protein>
    <recommendedName>
        <fullName evidence="12">ABC transmembrane type-1 domain-containing protein</fullName>
    </recommendedName>
</protein>
<evidence type="ECO:0000256" key="5">
    <source>
        <dbReference type="ARBA" id="ARBA00022989"/>
    </source>
</evidence>
<dbReference type="GO" id="GO:0016020">
    <property type="term" value="C:membrane"/>
    <property type="evidence" value="ECO:0007669"/>
    <property type="project" value="UniProtKB-SubCell"/>
</dbReference>
<proteinExistence type="predicted"/>
<dbReference type="Pfam" id="PF00005">
    <property type="entry name" value="ABC_tran"/>
    <property type="match status" value="1"/>
</dbReference>
<evidence type="ECO:0000313" key="10">
    <source>
        <dbReference type="EMBL" id="VDM77441.1"/>
    </source>
</evidence>
<evidence type="ECO:0000259" key="8">
    <source>
        <dbReference type="PROSITE" id="PS50893"/>
    </source>
</evidence>
<feature type="transmembrane region" description="Helical" evidence="7">
    <location>
        <begin position="45"/>
        <end position="73"/>
    </location>
</feature>
<dbReference type="InterPro" id="IPR027417">
    <property type="entry name" value="P-loop_NTPase"/>
</dbReference>
<dbReference type="SUPFAM" id="SSF52540">
    <property type="entry name" value="P-loop containing nucleoside triphosphate hydrolases"/>
    <property type="match status" value="1"/>
</dbReference>
<dbReference type="SMART" id="SM00382">
    <property type="entry name" value="AAA"/>
    <property type="match status" value="1"/>
</dbReference>
<evidence type="ECO:0000256" key="2">
    <source>
        <dbReference type="ARBA" id="ARBA00022692"/>
    </source>
</evidence>
<evidence type="ECO:0000259" key="9">
    <source>
        <dbReference type="PROSITE" id="PS50929"/>
    </source>
</evidence>
<dbReference type="Pfam" id="PF00664">
    <property type="entry name" value="ABC_membrane"/>
    <property type="match status" value="1"/>
</dbReference>
<dbReference type="PROSITE" id="PS50929">
    <property type="entry name" value="ABC_TM1F"/>
    <property type="match status" value="1"/>
</dbReference>
<dbReference type="GO" id="GO:0005524">
    <property type="term" value="F:ATP binding"/>
    <property type="evidence" value="ECO:0007669"/>
    <property type="project" value="UniProtKB-KW"/>
</dbReference>
<gene>
    <name evidence="10" type="ORF">SVUK_LOCUS12439</name>
</gene>
<accession>A0A3P7IWS7</accession>